<organism evidence="2">
    <name type="scientific">Rhizophora mucronata</name>
    <name type="common">Asiatic mangrove</name>
    <dbReference type="NCBI Taxonomy" id="61149"/>
    <lineage>
        <taxon>Eukaryota</taxon>
        <taxon>Viridiplantae</taxon>
        <taxon>Streptophyta</taxon>
        <taxon>Embryophyta</taxon>
        <taxon>Tracheophyta</taxon>
        <taxon>Spermatophyta</taxon>
        <taxon>Magnoliopsida</taxon>
        <taxon>eudicotyledons</taxon>
        <taxon>Gunneridae</taxon>
        <taxon>Pentapetalae</taxon>
        <taxon>rosids</taxon>
        <taxon>fabids</taxon>
        <taxon>Malpighiales</taxon>
        <taxon>Rhizophoraceae</taxon>
        <taxon>Rhizophora</taxon>
    </lineage>
</organism>
<dbReference type="AlphaFoldDB" id="A0A2P2L474"/>
<name>A0A2P2L474_RHIMU</name>
<accession>A0A2P2L474</accession>
<sequence length="29" mass="3404">MVYIKNLTSILGLTMLPFGRGWYLLMLMQ</sequence>
<reference evidence="2" key="1">
    <citation type="submission" date="2018-02" db="EMBL/GenBank/DDBJ databases">
        <title>Rhizophora mucronata_Transcriptome.</title>
        <authorList>
            <person name="Meera S.P."/>
            <person name="Sreeshan A."/>
            <person name="Augustine A."/>
        </authorList>
    </citation>
    <scope>NUCLEOTIDE SEQUENCE</scope>
    <source>
        <tissue evidence="2">Leaf</tissue>
    </source>
</reference>
<evidence type="ECO:0000313" key="2">
    <source>
        <dbReference type="EMBL" id="MBX12777.1"/>
    </source>
</evidence>
<feature type="transmembrane region" description="Helical" evidence="1">
    <location>
        <begin position="6"/>
        <end position="25"/>
    </location>
</feature>
<evidence type="ECO:0000256" key="1">
    <source>
        <dbReference type="SAM" id="Phobius"/>
    </source>
</evidence>
<dbReference type="EMBL" id="GGEC01032293">
    <property type="protein sequence ID" value="MBX12777.1"/>
    <property type="molecule type" value="Transcribed_RNA"/>
</dbReference>
<keyword evidence="1" id="KW-1133">Transmembrane helix</keyword>
<protein>
    <submittedName>
        <fullName evidence="2">Uncharacterized protein</fullName>
    </submittedName>
</protein>
<keyword evidence="1" id="KW-0812">Transmembrane</keyword>
<proteinExistence type="predicted"/>
<keyword evidence="1" id="KW-0472">Membrane</keyword>